<dbReference type="EMBL" id="CP012029">
    <property type="protein sequence ID" value="ALO26373.1"/>
    <property type="molecule type" value="Genomic_DNA"/>
</dbReference>
<organism evidence="1">
    <name type="scientific">Leptospira borgpetersenii serovar Ballum</name>
    <dbReference type="NCBI Taxonomy" id="280505"/>
    <lineage>
        <taxon>Bacteria</taxon>
        <taxon>Pseudomonadati</taxon>
        <taxon>Spirochaetota</taxon>
        <taxon>Spirochaetia</taxon>
        <taxon>Leptospirales</taxon>
        <taxon>Leptospiraceae</taxon>
        <taxon>Leptospira</taxon>
    </lineage>
</organism>
<sequence length="88" mass="10431">MDKCWGFLLLISFIKQPDFRKFDFRTLQIKVRLKITVMNGCFFSNPLPFESFFPFGSIQAKPFYPKAYLKNTLLSLLKIPIPTLPRYF</sequence>
<evidence type="ECO:0000313" key="1">
    <source>
        <dbReference type="EMBL" id="ALO26373.1"/>
    </source>
</evidence>
<reference evidence="1 2" key="1">
    <citation type="journal article" date="2015" name="PLoS Negl. Trop. Dis.">
        <title>Distribution of Plasmids in Distinct Leptospira Pathogenic Species.</title>
        <authorList>
            <person name="Wang Y."/>
            <person name="Zhuang X."/>
            <person name="Zhong Y."/>
            <person name="Zhang C."/>
            <person name="Zhang Y."/>
            <person name="Zeng L."/>
            <person name="Zhu Y."/>
            <person name="He P."/>
            <person name="Dong K."/>
            <person name="Pal U."/>
            <person name="Guo X."/>
            <person name="Qin J."/>
        </authorList>
    </citation>
    <scope>NUCLEOTIDE SEQUENCE [LARGE SCALE GENOMIC DNA]</scope>
    <source>
        <strain evidence="1 2">56604</strain>
    </source>
</reference>
<name>A0A0S2IS91_LEPBO</name>
<dbReference type="Proteomes" id="UP000058857">
    <property type="component" value="Chromosome 1"/>
</dbReference>
<evidence type="ECO:0000313" key="2">
    <source>
        <dbReference type="Proteomes" id="UP000058857"/>
    </source>
</evidence>
<dbReference type="PATRIC" id="fig|280505.15.peg.2068"/>
<dbReference type="AlphaFoldDB" id="A0A0S2IS91"/>
<gene>
    <name evidence="1" type="ORF">LBBP_02111</name>
</gene>
<accession>A0A0S2IS91</accession>
<protein>
    <submittedName>
        <fullName evidence="1">Uncharacterized protein</fullName>
    </submittedName>
</protein>
<proteinExistence type="predicted"/>